<dbReference type="GO" id="GO:0016740">
    <property type="term" value="F:transferase activity"/>
    <property type="evidence" value="ECO:0007669"/>
    <property type="project" value="UniProtKB-KW"/>
</dbReference>
<evidence type="ECO:0000256" key="11">
    <source>
        <dbReference type="SAM" id="MobiDB-lite"/>
    </source>
</evidence>
<dbReference type="GO" id="GO:0005509">
    <property type="term" value="F:calcium ion binding"/>
    <property type="evidence" value="ECO:0007669"/>
    <property type="project" value="InterPro"/>
</dbReference>
<dbReference type="PROSITE" id="PS50305">
    <property type="entry name" value="SIRTUIN"/>
    <property type="match status" value="1"/>
</dbReference>
<evidence type="ECO:0000256" key="2">
    <source>
        <dbReference type="ARBA" id="ARBA00022490"/>
    </source>
</evidence>
<dbReference type="EMBL" id="CAJNDS010000646">
    <property type="protein sequence ID" value="CAE7224886.1"/>
    <property type="molecule type" value="Genomic_DNA"/>
</dbReference>
<name>A0A812K6W0_9DINO</name>
<reference evidence="15" key="1">
    <citation type="submission" date="2021-02" db="EMBL/GenBank/DDBJ databases">
        <authorList>
            <person name="Dougan E. K."/>
            <person name="Rhodes N."/>
            <person name="Thang M."/>
            <person name="Chan C."/>
        </authorList>
    </citation>
    <scope>NUCLEOTIDE SEQUENCE</scope>
</reference>
<keyword evidence="5" id="KW-0282">Flagellum</keyword>
<evidence type="ECO:0000256" key="7">
    <source>
        <dbReference type="ARBA" id="ARBA00023069"/>
    </source>
</evidence>
<dbReference type="InterPro" id="IPR003000">
    <property type="entry name" value="Sirtuin"/>
</dbReference>
<dbReference type="SMART" id="SM00676">
    <property type="entry name" value="DM10"/>
    <property type="match status" value="3"/>
</dbReference>
<dbReference type="InterPro" id="IPR002048">
    <property type="entry name" value="EF_hand_dom"/>
</dbReference>
<feature type="domain" description="DM10" evidence="14">
    <location>
        <begin position="781"/>
        <end position="895"/>
    </location>
</feature>
<evidence type="ECO:0000256" key="10">
    <source>
        <dbReference type="PROSITE-ProRule" id="PRU00236"/>
    </source>
</evidence>
<dbReference type="InterPro" id="IPR026590">
    <property type="entry name" value="Ssirtuin_cat_dom"/>
</dbReference>
<dbReference type="CDD" id="cd00051">
    <property type="entry name" value="EFh"/>
    <property type="match status" value="1"/>
</dbReference>
<evidence type="ECO:0000256" key="8">
    <source>
        <dbReference type="ARBA" id="ARBA00023212"/>
    </source>
</evidence>
<keyword evidence="2" id="KW-0963">Cytoplasm</keyword>
<dbReference type="GO" id="GO:0070403">
    <property type="term" value="F:NAD+ binding"/>
    <property type="evidence" value="ECO:0007669"/>
    <property type="project" value="InterPro"/>
</dbReference>
<dbReference type="InterPro" id="IPR006602">
    <property type="entry name" value="DM10_dom"/>
</dbReference>
<dbReference type="CDD" id="cd01407">
    <property type="entry name" value="SIR2-fam"/>
    <property type="match status" value="1"/>
</dbReference>
<dbReference type="Gene3D" id="2.30.29.170">
    <property type="match status" value="3"/>
</dbReference>
<feature type="domain" description="EF-hand" evidence="12">
    <location>
        <begin position="1079"/>
        <end position="1116"/>
    </location>
</feature>
<keyword evidence="16" id="KW-1185">Reference proteome</keyword>
<dbReference type="Gene3D" id="1.10.238.10">
    <property type="entry name" value="EF-hand"/>
    <property type="match status" value="1"/>
</dbReference>
<comment type="caution">
    <text evidence="15">The sequence shown here is derived from an EMBL/GenBank/DDBJ whole genome shotgun (WGS) entry which is preliminary data.</text>
</comment>
<evidence type="ECO:0000256" key="6">
    <source>
        <dbReference type="ARBA" id="ARBA00023027"/>
    </source>
</evidence>
<evidence type="ECO:0000259" key="12">
    <source>
        <dbReference type="PROSITE" id="PS50222"/>
    </source>
</evidence>
<dbReference type="InterPro" id="IPR029035">
    <property type="entry name" value="DHS-like_NAD/FAD-binding_dom"/>
</dbReference>
<keyword evidence="3" id="KW-0808">Transferase</keyword>
<keyword evidence="6" id="KW-0520">NAD</keyword>
<evidence type="ECO:0000256" key="4">
    <source>
        <dbReference type="ARBA" id="ARBA00022737"/>
    </source>
</evidence>
<dbReference type="Pfam" id="PF02146">
    <property type="entry name" value="SIR2"/>
    <property type="match status" value="1"/>
</dbReference>
<evidence type="ECO:0000259" key="14">
    <source>
        <dbReference type="PROSITE" id="PS51336"/>
    </source>
</evidence>
<feature type="region of interest" description="Disordered" evidence="11">
    <location>
        <begin position="49"/>
        <end position="78"/>
    </location>
</feature>
<evidence type="ECO:0000256" key="5">
    <source>
        <dbReference type="ARBA" id="ARBA00022846"/>
    </source>
</evidence>
<dbReference type="PROSITE" id="PS51336">
    <property type="entry name" value="DM10"/>
    <property type="match status" value="3"/>
</dbReference>
<evidence type="ECO:0000256" key="1">
    <source>
        <dbReference type="ARBA" id="ARBA00004611"/>
    </source>
</evidence>
<gene>
    <name evidence="15" type="primary">EFHC1</name>
    <name evidence="15" type="ORF">SNAT2548_LOCUS8606</name>
</gene>
<dbReference type="Gene3D" id="3.40.50.1220">
    <property type="entry name" value="TPP-binding domain"/>
    <property type="match status" value="1"/>
</dbReference>
<evidence type="ECO:0000313" key="16">
    <source>
        <dbReference type="Proteomes" id="UP000604046"/>
    </source>
</evidence>
<keyword evidence="9" id="KW-0966">Cell projection</keyword>
<feature type="domain" description="Deacetylase sirtuin-type" evidence="13">
    <location>
        <begin position="72"/>
        <end position="351"/>
    </location>
</feature>
<dbReference type="Proteomes" id="UP000604046">
    <property type="component" value="Unassembled WGS sequence"/>
</dbReference>
<evidence type="ECO:0000256" key="9">
    <source>
        <dbReference type="ARBA" id="ARBA00023273"/>
    </source>
</evidence>
<dbReference type="InterPro" id="IPR011992">
    <property type="entry name" value="EF-hand-dom_pair"/>
</dbReference>
<sequence>MAAVQSGAAGRVQMSRDAFAVAREQAEGAKGSGAASAAFVAGFLKIGRSPSRSRESRSRKSRSRSASPLASDADPPEALQQARRWLAGAQRVAVLTGAGISTDSGVPDFRGPSGVWTKDPSMQRLVDLDAWMNEPEIRVKGWRWLKSWRLDELAPNPGHEAVVELHRQGKLLLCVTQNTEGLQERAGLPANVLVTIHGSRRHVNCMRRRMDRWLDFSSAPCASEMSEKECDFWCYSSDLLQRVNAGEPDPCCPKCGSILKTANISFGQSLVPGDIRRAEVAAQECDVLLAVGSTLSVYPVANMVPISKRAGAKVIIVNAEATALDELADVILRGSISHLLPQLVLRKLTDDTKTAPELFNLGLPDLALGVLGQDRLGNDGTMRRMAAEVLVRTVSYTLSFQSPQPRLARCSSRAGIALCSFWRVYQASSRPSVRAQSQESAKSSFQSMLLRMLDVSAIPNLPGFTVKTKKKNHGRCHTFSLVNGVRIEQSEGMTFDKPKFVKVPLNLEPKRLGSMGETTVNADYKDVSRRGPWARKVAHQNALRQDHVQASQTEAPAWDVLDRHVLRFYGQFQESVVETNLENYRTAAQTCKASMQEPLPEVPSAMGNLSHVALRLRVRNCVIMYYLEDDTCHITERKVENSGIMQGQLLRRHRFPGPEGYLSWQDLRVGGELHVYGRVIQILDCDEWTRKYYTEMGMDQDAGLEPAMDSFAETQFEIAGGGCGGEPSKSGGRPKVHQPRSYETVYREQRIGGGHINVNMQQRLGHALLSFTDQRRFMDWDRKVCRFYAVFDDLKTPQFERRPFEILYFLADDTVEIREKYPLNCGRDPFPIFFRRGKLGRGQAKVMGPLDRLQKKDELISLDDFGIGESPELLGQRFFIYDADDFTRPLLALSPRYYEKELGLKLAEAVDVRLPDRTVPRPKTPPYTGYGTWDDSMGSVHSLAPKPPKKDLVKLFENEGRILRFTAQLYKAKAEDADRLFIVNFHLFDDTLSIHEPPQRNMGILTGKFLEKSIHLNQETGALFKVEDFMPGNVIKVYNREFEILDMDDYTRKYLEEGGVKRHFDLEGVLQKLREGMRQQYPLARDIFRKFDADHDGVAVLTKTEFKNALVKWGFQVTEDEALIIMKAFDSRQDGQISYNEFCDSLIDEDYTHVMMKQRPKLNQDVGNYPELARTKLEEQGEREKIRSAVRNMGDVVYKHNANFMRLLKEFAHLTHEDTVTCEQIVRALDSIGKTFSLEDVQRCVSYVLPDCDFEKVAYVPFLKAAGHSASHRTTRYYEAPKYAMAWSPLRCVLQPFPILVALRPSRALGRGTIGV</sequence>
<evidence type="ECO:0000259" key="13">
    <source>
        <dbReference type="PROSITE" id="PS50305"/>
    </source>
</evidence>
<dbReference type="Pfam" id="PF06565">
    <property type="entry name" value="DM10_dom"/>
    <property type="match status" value="3"/>
</dbReference>
<dbReference type="SUPFAM" id="SSF52467">
    <property type="entry name" value="DHS-like NAD/FAD-binding domain"/>
    <property type="match status" value="1"/>
</dbReference>
<accession>A0A812K6W0</accession>
<evidence type="ECO:0000313" key="15">
    <source>
        <dbReference type="EMBL" id="CAE7224886.1"/>
    </source>
</evidence>
<feature type="compositionally biased region" description="Low complexity" evidence="11">
    <location>
        <begin position="64"/>
        <end position="78"/>
    </location>
</feature>
<dbReference type="OrthoDB" id="10255210at2759"/>
<keyword evidence="8" id="KW-0206">Cytoskeleton</keyword>
<proteinExistence type="predicted"/>
<comment type="caution">
    <text evidence="10">Lacks conserved residue(s) required for the propagation of feature annotation.</text>
</comment>
<dbReference type="Pfam" id="PF13499">
    <property type="entry name" value="EF-hand_7"/>
    <property type="match status" value="1"/>
</dbReference>
<comment type="subcellular location">
    <subcellularLocation>
        <location evidence="1">Cytoplasm</location>
        <location evidence="1">Cytoskeleton</location>
        <location evidence="1">Flagellum axoneme</location>
    </subcellularLocation>
</comment>
<dbReference type="PANTHER" id="PTHR12086">
    <property type="entry name" value="EF-HAND DOMAIN C-TERMINAL CONTAINING PROTEIN"/>
    <property type="match status" value="1"/>
</dbReference>
<feature type="domain" description="DM10" evidence="14">
    <location>
        <begin position="605"/>
        <end position="697"/>
    </location>
</feature>
<feature type="domain" description="EF-hand" evidence="12">
    <location>
        <begin position="1117"/>
        <end position="1152"/>
    </location>
</feature>
<keyword evidence="4" id="KW-0677">Repeat</keyword>
<dbReference type="InterPro" id="IPR040193">
    <property type="entry name" value="EFHC1/EFHC2/EFHB"/>
</dbReference>
<dbReference type="InterPro" id="IPR026591">
    <property type="entry name" value="Sirtuin_cat_small_dom_sf"/>
</dbReference>
<feature type="domain" description="DM10" evidence="14">
    <location>
        <begin position="959"/>
        <end position="1059"/>
    </location>
</feature>
<evidence type="ECO:0000256" key="3">
    <source>
        <dbReference type="ARBA" id="ARBA00022679"/>
    </source>
</evidence>
<dbReference type="PROSITE" id="PS50222">
    <property type="entry name" value="EF_HAND_2"/>
    <property type="match status" value="2"/>
</dbReference>
<dbReference type="Gene3D" id="3.30.1600.10">
    <property type="entry name" value="SIR2/SIRT2 'Small Domain"/>
    <property type="match status" value="1"/>
</dbReference>
<organism evidence="15 16">
    <name type="scientific">Symbiodinium natans</name>
    <dbReference type="NCBI Taxonomy" id="878477"/>
    <lineage>
        <taxon>Eukaryota</taxon>
        <taxon>Sar</taxon>
        <taxon>Alveolata</taxon>
        <taxon>Dinophyceae</taxon>
        <taxon>Suessiales</taxon>
        <taxon>Symbiodiniaceae</taxon>
        <taxon>Symbiodinium</taxon>
    </lineage>
</organism>
<dbReference type="SUPFAM" id="SSF47473">
    <property type="entry name" value="EF-hand"/>
    <property type="match status" value="1"/>
</dbReference>
<keyword evidence="7" id="KW-0969">Cilium</keyword>
<protein>
    <submittedName>
        <fullName evidence="15">EFHC1 protein</fullName>
    </submittedName>
</protein>